<organism evidence="2 3">
    <name type="scientific">Eumeta variegata</name>
    <name type="common">Bagworm moth</name>
    <name type="synonym">Eumeta japonica</name>
    <dbReference type="NCBI Taxonomy" id="151549"/>
    <lineage>
        <taxon>Eukaryota</taxon>
        <taxon>Metazoa</taxon>
        <taxon>Ecdysozoa</taxon>
        <taxon>Arthropoda</taxon>
        <taxon>Hexapoda</taxon>
        <taxon>Insecta</taxon>
        <taxon>Pterygota</taxon>
        <taxon>Neoptera</taxon>
        <taxon>Endopterygota</taxon>
        <taxon>Lepidoptera</taxon>
        <taxon>Glossata</taxon>
        <taxon>Ditrysia</taxon>
        <taxon>Tineoidea</taxon>
        <taxon>Psychidae</taxon>
        <taxon>Oiketicinae</taxon>
        <taxon>Eumeta</taxon>
    </lineage>
</organism>
<dbReference type="AlphaFoldDB" id="A0A4C1YS99"/>
<accession>A0A4C1YS99</accession>
<feature type="region of interest" description="Disordered" evidence="1">
    <location>
        <begin position="53"/>
        <end position="84"/>
    </location>
</feature>
<comment type="caution">
    <text evidence="2">The sequence shown here is derived from an EMBL/GenBank/DDBJ whole genome shotgun (WGS) entry which is preliminary data.</text>
</comment>
<keyword evidence="3" id="KW-1185">Reference proteome</keyword>
<sequence length="145" mass="15676">MTVSVKLLARGTKSVVCARGLGIKRRTLVLFQKSVGESEYRIKDIGNFKRMWPGHIAGRTGPQRGPPLSPKARGGVANPKDPPTCTTKALKQDDILEAAPEQAMASVLLQLLDPGQGFRFDSCIGTSLEMRPQRTTGCEHSSKCA</sequence>
<gene>
    <name evidence="2" type="ORF">EVAR_62556_1</name>
</gene>
<evidence type="ECO:0000256" key="1">
    <source>
        <dbReference type="SAM" id="MobiDB-lite"/>
    </source>
</evidence>
<proteinExistence type="predicted"/>
<name>A0A4C1YS99_EUMVA</name>
<evidence type="ECO:0000313" key="2">
    <source>
        <dbReference type="EMBL" id="GBP79361.1"/>
    </source>
</evidence>
<dbReference type="Proteomes" id="UP000299102">
    <property type="component" value="Unassembled WGS sequence"/>
</dbReference>
<dbReference type="EMBL" id="BGZK01001411">
    <property type="protein sequence ID" value="GBP79361.1"/>
    <property type="molecule type" value="Genomic_DNA"/>
</dbReference>
<protein>
    <submittedName>
        <fullName evidence="2">Uncharacterized protein</fullName>
    </submittedName>
</protein>
<evidence type="ECO:0000313" key="3">
    <source>
        <dbReference type="Proteomes" id="UP000299102"/>
    </source>
</evidence>
<reference evidence="2 3" key="1">
    <citation type="journal article" date="2019" name="Commun. Biol.">
        <title>The bagworm genome reveals a unique fibroin gene that provides high tensile strength.</title>
        <authorList>
            <person name="Kono N."/>
            <person name="Nakamura H."/>
            <person name="Ohtoshi R."/>
            <person name="Tomita M."/>
            <person name="Numata K."/>
            <person name="Arakawa K."/>
        </authorList>
    </citation>
    <scope>NUCLEOTIDE SEQUENCE [LARGE SCALE GENOMIC DNA]</scope>
</reference>